<dbReference type="GO" id="GO:0030288">
    <property type="term" value="C:outer membrane-bounded periplasmic space"/>
    <property type="evidence" value="ECO:0007669"/>
    <property type="project" value="TreeGrafter"/>
</dbReference>
<dbReference type="AlphaFoldDB" id="A0A857J4M8"/>
<dbReference type="Proteomes" id="UP000464787">
    <property type="component" value="Chromosome"/>
</dbReference>
<dbReference type="GO" id="GO:0030976">
    <property type="term" value="F:thiamine pyrophosphate binding"/>
    <property type="evidence" value="ECO:0007669"/>
    <property type="project" value="TreeGrafter"/>
</dbReference>
<keyword evidence="3" id="KW-1185">Reference proteome</keyword>
<keyword evidence="1" id="KW-0732">Signal</keyword>
<protein>
    <submittedName>
        <fullName evidence="2">Extracellular solute-binding protein</fullName>
    </submittedName>
</protein>
<proteinExistence type="predicted"/>
<sequence length="346" mass="37375">MQTTENGLSRRGFALATASAGSLLLPGWALGQGRGREIVVGGAGGHKAFIDTLIPVFEKQTGCKVIFEGTRSLVNLEKMVSNKARPYMSVVLMDDPVMIPAVKEGVLEKMNPADIPSLAHLKPGTVHMDGMWANYTQPSTGVAFNTGKLKQMPSYAALWEPAMKGKVVIPSLQNTEGLSMFLIAAMLETGKPLKEAQYQPEAAFRKMKALKPNLLTVYTQLPQALNLLEQGEASVIAGMIGYNAIERKAKGAPVDFVLPREGGMAMPSGIAKVKNGPEPAMANAFIEGMLGAWQKQVADISLSFPTNTTVATPSDAPKGNVFIPDWAYIAENRKSWVERWDREMAI</sequence>
<dbReference type="EMBL" id="CP047650">
    <property type="protein sequence ID" value="QHI97805.1"/>
    <property type="molecule type" value="Genomic_DNA"/>
</dbReference>
<dbReference type="Pfam" id="PF13343">
    <property type="entry name" value="SBP_bac_6"/>
    <property type="match status" value="1"/>
</dbReference>
<dbReference type="GO" id="GO:0030975">
    <property type="term" value="F:thiamine binding"/>
    <property type="evidence" value="ECO:0007669"/>
    <property type="project" value="TreeGrafter"/>
</dbReference>
<accession>A0A857J4M8</accession>
<dbReference type="GO" id="GO:0015888">
    <property type="term" value="P:thiamine transport"/>
    <property type="evidence" value="ECO:0007669"/>
    <property type="project" value="TreeGrafter"/>
</dbReference>
<dbReference type="SUPFAM" id="SSF53850">
    <property type="entry name" value="Periplasmic binding protein-like II"/>
    <property type="match status" value="1"/>
</dbReference>
<dbReference type="PANTHER" id="PTHR30006:SF2">
    <property type="entry name" value="ABC TRANSPORTER SUBSTRATE-BINDING PROTEIN"/>
    <property type="match status" value="1"/>
</dbReference>
<dbReference type="KEGG" id="xyk:GT347_07245"/>
<name>A0A857J4M8_9BURK</name>
<dbReference type="PANTHER" id="PTHR30006">
    <property type="entry name" value="THIAMINE-BINDING PERIPLASMIC PROTEIN-RELATED"/>
    <property type="match status" value="1"/>
</dbReference>
<evidence type="ECO:0000256" key="1">
    <source>
        <dbReference type="ARBA" id="ARBA00022729"/>
    </source>
</evidence>
<gene>
    <name evidence="2" type="ORF">GT347_07245</name>
</gene>
<organism evidence="2 3">
    <name type="scientific">Xylophilus rhododendri</name>
    <dbReference type="NCBI Taxonomy" id="2697032"/>
    <lineage>
        <taxon>Bacteria</taxon>
        <taxon>Pseudomonadati</taxon>
        <taxon>Pseudomonadota</taxon>
        <taxon>Betaproteobacteria</taxon>
        <taxon>Burkholderiales</taxon>
        <taxon>Xylophilus</taxon>
    </lineage>
</organism>
<evidence type="ECO:0000313" key="3">
    <source>
        <dbReference type="Proteomes" id="UP000464787"/>
    </source>
</evidence>
<dbReference type="Gene3D" id="3.40.190.10">
    <property type="entry name" value="Periplasmic binding protein-like II"/>
    <property type="match status" value="2"/>
</dbReference>
<evidence type="ECO:0000313" key="2">
    <source>
        <dbReference type="EMBL" id="QHI97805.1"/>
    </source>
</evidence>
<reference evidence="2 3" key="1">
    <citation type="submission" date="2020-01" db="EMBL/GenBank/DDBJ databases">
        <title>Genome sequencing of strain KACC 21265.</title>
        <authorList>
            <person name="Heo J."/>
            <person name="Kim S.-J."/>
            <person name="Kim J.-S."/>
            <person name="Hong S.-B."/>
            <person name="Kwon S.-W."/>
        </authorList>
    </citation>
    <scope>NUCLEOTIDE SEQUENCE [LARGE SCALE GENOMIC DNA]</scope>
    <source>
        <strain evidence="2 3">KACC 21265</strain>
    </source>
</reference>
<dbReference type="RefSeq" id="WP_160551322.1">
    <property type="nucleotide sequence ID" value="NZ_CP047650.1"/>
</dbReference>